<dbReference type="AlphaFoldDB" id="A0A0U0S432"/>
<gene>
    <name evidence="1" type="ORF">ERS007703_03622</name>
</gene>
<dbReference type="EMBL" id="CSAE01000514">
    <property type="protein sequence ID" value="COW42235.1"/>
    <property type="molecule type" value="Genomic_DNA"/>
</dbReference>
<evidence type="ECO:0000313" key="1">
    <source>
        <dbReference type="EMBL" id="COW42235.1"/>
    </source>
</evidence>
<sequence>MPKANRSAGTGSIPYQPLRLTRNPVITSSRMSRAPCSAVIARSAALKPGPGGTTPMLPGLASVITAAICSPNRAKVCCTASMSL</sequence>
<reference evidence="2" key="1">
    <citation type="submission" date="2015-03" db="EMBL/GenBank/DDBJ databases">
        <authorList>
            <consortium name="Pathogen Informatics"/>
        </authorList>
    </citation>
    <scope>NUCLEOTIDE SEQUENCE [LARGE SCALE GENOMIC DNA]</scope>
    <source>
        <strain evidence="2">K00500041</strain>
    </source>
</reference>
<accession>A0A0U0S432</accession>
<name>A0A0U0S432_MYCTX</name>
<dbReference type="Proteomes" id="UP000038802">
    <property type="component" value="Unassembled WGS sequence"/>
</dbReference>
<proteinExistence type="predicted"/>
<evidence type="ECO:0000313" key="2">
    <source>
        <dbReference type="Proteomes" id="UP000038802"/>
    </source>
</evidence>
<organism evidence="1 2">
    <name type="scientific">Mycobacterium tuberculosis</name>
    <dbReference type="NCBI Taxonomy" id="1773"/>
    <lineage>
        <taxon>Bacteria</taxon>
        <taxon>Bacillati</taxon>
        <taxon>Actinomycetota</taxon>
        <taxon>Actinomycetes</taxon>
        <taxon>Mycobacteriales</taxon>
        <taxon>Mycobacteriaceae</taxon>
        <taxon>Mycobacterium</taxon>
        <taxon>Mycobacterium tuberculosis complex</taxon>
    </lineage>
</organism>
<protein>
    <submittedName>
        <fullName evidence="1">Uncharacterized protein</fullName>
    </submittedName>
</protein>